<dbReference type="Gene3D" id="3.40.50.11590">
    <property type="match status" value="1"/>
</dbReference>
<feature type="domain" description="Putative heavy-metal chelation" evidence="1">
    <location>
        <begin position="104"/>
        <end position="247"/>
    </location>
</feature>
<dbReference type="Pfam" id="PF13938">
    <property type="entry name" value="DUF4213"/>
    <property type="match status" value="1"/>
</dbReference>
<evidence type="ECO:0008006" key="5">
    <source>
        <dbReference type="Google" id="ProtNLM"/>
    </source>
</evidence>
<dbReference type="OrthoDB" id="5387051at2"/>
<keyword evidence="4" id="KW-1185">Reference proteome</keyword>
<accession>I4C542</accession>
<dbReference type="Proteomes" id="UP000006055">
    <property type="component" value="Chromosome"/>
</dbReference>
<organism evidence="3 4">
    <name type="scientific">Desulfomonile tiedjei (strain ATCC 49306 / DSM 6799 / DCB-1)</name>
    <dbReference type="NCBI Taxonomy" id="706587"/>
    <lineage>
        <taxon>Bacteria</taxon>
        <taxon>Pseudomonadati</taxon>
        <taxon>Thermodesulfobacteriota</taxon>
        <taxon>Desulfomonilia</taxon>
        <taxon>Desulfomonilales</taxon>
        <taxon>Desulfomonilaceae</taxon>
        <taxon>Desulfomonile</taxon>
    </lineage>
</organism>
<dbReference type="KEGG" id="dti:Desti_1978"/>
<protein>
    <recommendedName>
        <fullName evidence="5">DUF364 domain-containing protein</fullName>
    </recommendedName>
</protein>
<evidence type="ECO:0000259" key="1">
    <source>
        <dbReference type="Pfam" id="PF04016"/>
    </source>
</evidence>
<dbReference type="RefSeq" id="WP_014809827.1">
    <property type="nucleotide sequence ID" value="NC_018025.1"/>
</dbReference>
<evidence type="ECO:0000313" key="4">
    <source>
        <dbReference type="Proteomes" id="UP000006055"/>
    </source>
</evidence>
<dbReference type="Gene3D" id="3.30.390.100">
    <property type="match status" value="1"/>
</dbReference>
<gene>
    <name evidence="3" type="ordered locus">Desti_1978</name>
</gene>
<proteinExistence type="predicted"/>
<reference evidence="4" key="1">
    <citation type="submission" date="2012-06" db="EMBL/GenBank/DDBJ databases">
        <title>Complete sequence of chromosome of Desulfomonile tiedjei DSM 6799.</title>
        <authorList>
            <person name="Lucas S."/>
            <person name="Copeland A."/>
            <person name="Lapidus A."/>
            <person name="Glavina del Rio T."/>
            <person name="Dalin E."/>
            <person name="Tice H."/>
            <person name="Bruce D."/>
            <person name="Goodwin L."/>
            <person name="Pitluck S."/>
            <person name="Peters L."/>
            <person name="Ovchinnikova G."/>
            <person name="Zeytun A."/>
            <person name="Lu M."/>
            <person name="Kyrpides N."/>
            <person name="Mavromatis K."/>
            <person name="Ivanova N."/>
            <person name="Brettin T."/>
            <person name="Detter J.C."/>
            <person name="Han C."/>
            <person name="Larimer F."/>
            <person name="Land M."/>
            <person name="Hauser L."/>
            <person name="Markowitz V."/>
            <person name="Cheng J.-F."/>
            <person name="Hugenholtz P."/>
            <person name="Woyke T."/>
            <person name="Wu D."/>
            <person name="Spring S."/>
            <person name="Schroeder M."/>
            <person name="Brambilla E."/>
            <person name="Klenk H.-P."/>
            <person name="Eisen J.A."/>
        </authorList>
    </citation>
    <scope>NUCLEOTIDE SEQUENCE [LARGE SCALE GENOMIC DNA]</scope>
    <source>
        <strain evidence="4">ATCC 49306 / DSM 6799 / DCB-1</strain>
    </source>
</reference>
<feature type="domain" description="DUF4213" evidence="2">
    <location>
        <begin position="9"/>
        <end position="93"/>
    </location>
</feature>
<dbReference type="STRING" id="706587.Desti_1978"/>
<dbReference type="InterPro" id="IPR007161">
    <property type="entry name" value="DUF364"/>
</dbReference>
<dbReference type="Pfam" id="PF04016">
    <property type="entry name" value="DUF364"/>
    <property type="match status" value="1"/>
</dbReference>
<sequence length="255" mass="27357">MGIRQKLLDVMETTCADLGVRHVCIGLGYTAVQLDDHRTGVAYTLGRDSVAGCSVFVGKRPLAGRRALELLHYLNSPMPIESAVGLATANALSAGMFAGGDAGDVLAAVDLQETDRVGMIGFFGPMIDQIEKRVSALEICDERQLSSLDGVRPSNEAVDVLAKSTVALITSTTIMNNSIDKLLQAAMHCREVMLVGPSTPLVPPAFLGTPVTRLSGMIARDAEGLLRVIHEGGGTRHFSQYATKWNMRLNRNQNH</sequence>
<dbReference type="eggNOG" id="COG2014">
    <property type="taxonomic scope" value="Bacteria"/>
</dbReference>
<dbReference type="SUPFAM" id="SSF159713">
    <property type="entry name" value="Dhaf3308-like"/>
    <property type="match status" value="1"/>
</dbReference>
<name>I4C542_DESTA</name>
<dbReference type="AlphaFoldDB" id="I4C542"/>
<dbReference type="EMBL" id="CP003360">
    <property type="protein sequence ID" value="AFM24683.1"/>
    <property type="molecule type" value="Genomic_DNA"/>
</dbReference>
<evidence type="ECO:0000259" key="2">
    <source>
        <dbReference type="Pfam" id="PF13938"/>
    </source>
</evidence>
<dbReference type="HOGENOM" id="CLU_076326_1_0_7"/>
<dbReference type="InterPro" id="IPR025251">
    <property type="entry name" value="DUF4213"/>
</dbReference>
<evidence type="ECO:0000313" key="3">
    <source>
        <dbReference type="EMBL" id="AFM24683.1"/>
    </source>
</evidence>